<organism evidence="1 2">
    <name type="scientific">Ambispora gerdemannii</name>
    <dbReference type="NCBI Taxonomy" id="144530"/>
    <lineage>
        <taxon>Eukaryota</taxon>
        <taxon>Fungi</taxon>
        <taxon>Fungi incertae sedis</taxon>
        <taxon>Mucoromycota</taxon>
        <taxon>Glomeromycotina</taxon>
        <taxon>Glomeromycetes</taxon>
        <taxon>Archaeosporales</taxon>
        <taxon>Ambisporaceae</taxon>
        <taxon>Ambispora</taxon>
    </lineage>
</organism>
<dbReference type="Gene3D" id="3.10.28.10">
    <property type="entry name" value="Homing endonucleases"/>
    <property type="match status" value="1"/>
</dbReference>
<reference evidence="1" key="1">
    <citation type="submission" date="2021-06" db="EMBL/GenBank/DDBJ databases">
        <authorList>
            <person name="Kallberg Y."/>
            <person name="Tangrot J."/>
            <person name="Rosling A."/>
        </authorList>
    </citation>
    <scope>NUCLEOTIDE SEQUENCE</scope>
    <source>
        <strain evidence="1">MT106</strain>
    </source>
</reference>
<dbReference type="EMBL" id="CAJVPL010000326">
    <property type="protein sequence ID" value="CAG8483312.1"/>
    <property type="molecule type" value="Genomic_DNA"/>
</dbReference>
<keyword evidence="2" id="KW-1185">Reference proteome</keyword>
<dbReference type="InterPro" id="IPR027434">
    <property type="entry name" value="Homing_endonucl"/>
</dbReference>
<name>A0A9N8WDY5_9GLOM</name>
<accession>A0A9N8WDY5</accession>
<comment type="caution">
    <text evidence="1">The sequence shown here is derived from an EMBL/GenBank/DDBJ whole genome shotgun (WGS) entry which is preliminary data.</text>
</comment>
<dbReference type="OrthoDB" id="2888667at2759"/>
<dbReference type="Proteomes" id="UP000789831">
    <property type="component" value="Unassembled WGS sequence"/>
</dbReference>
<evidence type="ECO:0000313" key="1">
    <source>
        <dbReference type="EMBL" id="CAG8483312.1"/>
    </source>
</evidence>
<sequence length="149" mass="17152">MPFTLAKAEKAVIKIPPFILEVITGMLLSDGHLQFRVINARLEIDKRKEFVQWLWNLFVSIGIISAVPNRRSELMLNGRRILGVTGHDVNLNEKKRVKVTAIPVFDSLEIRAIWLELRFGAAESKMESLKLYIRYLTILIPAISLWRNV</sequence>
<proteinExistence type="predicted"/>
<dbReference type="SUPFAM" id="SSF55608">
    <property type="entry name" value="Homing endonucleases"/>
    <property type="match status" value="1"/>
</dbReference>
<protein>
    <submittedName>
        <fullName evidence="1">8938_t:CDS:1</fullName>
    </submittedName>
</protein>
<gene>
    <name evidence="1" type="ORF">AGERDE_LOCUS3350</name>
</gene>
<dbReference type="AlphaFoldDB" id="A0A9N8WDY5"/>
<evidence type="ECO:0000313" key="2">
    <source>
        <dbReference type="Proteomes" id="UP000789831"/>
    </source>
</evidence>